<dbReference type="SUPFAM" id="SSF53067">
    <property type="entry name" value="Actin-like ATPase domain"/>
    <property type="match status" value="2"/>
</dbReference>
<sequence>MEVFLAEVKDLFEAPLHDKSLHAISRQLQKEFQDKLRASNVCMLPSFNHTLPTGKETGTILALDVGGSTFRLALVELTGRQPLQGECTGDGDMEIKQMKSFPIDESVRSLQGRLFFDWMACRVEEVLEADQHRADSKAEGALPMALAWSFPIEQTSSKTGSLMPMGKGFLATKGVEGQDICELFTSACRARNLNVALEAIVNDSSATLLRQAYRDPSTRISLIIGTGINAAIYLPLNALSKEKFGQREDSWWHEAKHVLVNTELSMFGKDLWNSTRWDDELNRNHPLPDFQPLEYKASGRFLGEIVRLVLVEAIEKGFLFGAEMPRGLHQTYTLDTGLIGLIESDKSCDLAASISAFSKAHPLPSGSSAAGSITAQDMRFVRQVSNMVTTRSAAYVATAVHALWELERDSAAACTSCHSQEAVSQSEKAEKPKMTVACNGSIMEKYPLFRTRCQGWLDDLVALSAACDAVRLDGVDASNAGEPEKQVVCIEMAHESSIFGAAVAAVADADNFGS</sequence>
<dbReference type="GeneID" id="95979751"/>
<dbReference type="Pfam" id="PF03727">
    <property type="entry name" value="Hexokinase_2"/>
    <property type="match status" value="1"/>
</dbReference>
<dbReference type="RefSeq" id="XP_069198146.1">
    <property type="nucleotide sequence ID" value="XM_069345941.1"/>
</dbReference>
<keyword evidence="4 6" id="KW-0418">Kinase</keyword>
<accession>A0ABR3P845</accession>
<dbReference type="PANTHER" id="PTHR19443">
    <property type="entry name" value="HEXOKINASE"/>
    <property type="match status" value="1"/>
</dbReference>
<dbReference type="PANTHER" id="PTHR19443:SF24">
    <property type="entry name" value="PHOSPHOTRANSFERASE"/>
    <property type="match status" value="1"/>
</dbReference>
<dbReference type="InterPro" id="IPR043129">
    <property type="entry name" value="ATPase_NBD"/>
</dbReference>
<evidence type="ECO:0000313" key="9">
    <source>
        <dbReference type="EMBL" id="KAL1301870.1"/>
    </source>
</evidence>
<keyword evidence="5 6" id="KW-0067">ATP-binding</keyword>
<evidence type="ECO:0000256" key="2">
    <source>
        <dbReference type="ARBA" id="ARBA00022679"/>
    </source>
</evidence>
<dbReference type="EMBL" id="JBFMKM010000013">
    <property type="protein sequence ID" value="KAL1301870.1"/>
    <property type="molecule type" value="Genomic_DNA"/>
</dbReference>
<dbReference type="InterPro" id="IPR001312">
    <property type="entry name" value="Hexokinase"/>
</dbReference>
<evidence type="ECO:0000256" key="1">
    <source>
        <dbReference type="ARBA" id="ARBA00009225"/>
    </source>
</evidence>
<evidence type="ECO:0000259" key="7">
    <source>
        <dbReference type="Pfam" id="PF00349"/>
    </source>
</evidence>
<protein>
    <recommendedName>
        <fullName evidence="6">Phosphotransferase</fullName>
        <ecNumber evidence="6">2.7.1.-</ecNumber>
    </recommendedName>
</protein>
<keyword evidence="10" id="KW-1185">Reference proteome</keyword>
<dbReference type="InterPro" id="IPR022673">
    <property type="entry name" value="Hexokinase_C"/>
</dbReference>
<evidence type="ECO:0000256" key="3">
    <source>
        <dbReference type="ARBA" id="ARBA00022741"/>
    </source>
</evidence>
<dbReference type="Pfam" id="PF00349">
    <property type="entry name" value="Hexokinase_1"/>
    <property type="match status" value="1"/>
</dbReference>
<dbReference type="Gene3D" id="3.30.420.40">
    <property type="match status" value="1"/>
</dbReference>
<dbReference type="InterPro" id="IPR022672">
    <property type="entry name" value="Hexokinase_N"/>
</dbReference>
<evidence type="ECO:0000256" key="4">
    <source>
        <dbReference type="ARBA" id="ARBA00022777"/>
    </source>
</evidence>
<evidence type="ECO:0000259" key="8">
    <source>
        <dbReference type="Pfam" id="PF03727"/>
    </source>
</evidence>
<dbReference type="Gene3D" id="3.40.367.20">
    <property type="match status" value="1"/>
</dbReference>
<keyword evidence="3 6" id="KW-0547">Nucleotide-binding</keyword>
<name>A0ABR3P845_9PEZI</name>
<feature type="domain" description="Hexokinase C-terminal" evidence="8">
    <location>
        <begin position="219"/>
        <end position="506"/>
    </location>
</feature>
<dbReference type="PROSITE" id="PS51748">
    <property type="entry name" value="HEXOKINASE_2"/>
    <property type="match status" value="1"/>
</dbReference>
<evidence type="ECO:0000256" key="5">
    <source>
        <dbReference type="ARBA" id="ARBA00022840"/>
    </source>
</evidence>
<gene>
    <name evidence="9" type="ORF">AAFC00_006052</name>
</gene>
<dbReference type="Proteomes" id="UP001562354">
    <property type="component" value="Unassembled WGS sequence"/>
</dbReference>
<comment type="similarity">
    <text evidence="1 6">Belongs to the hexokinase family.</text>
</comment>
<keyword evidence="6" id="KW-0324">Glycolysis</keyword>
<dbReference type="EC" id="2.7.1.-" evidence="6"/>
<proteinExistence type="inferred from homology"/>
<reference evidence="9 10" key="1">
    <citation type="submission" date="2024-07" db="EMBL/GenBank/DDBJ databases">
        <title>Draft sequence of the Neodothiora populina.</title>
        <authorList>
            <person name="Drown D.D."/>
            <person name="Schuette U.S."/>
            <person name="Buechlein A.B."/>
            <person name="Rusch D.R."/>
            <person name="Winton L.W."/>
            <person name="Adams G.A."/>
        </authorList>
    </citation>
    <scope>NUCLEOTIDE SEQUENCE [LARGE SCALE GENOMIC DNA]</scope>
    <source>
        <strain evidence="9 10">CPC 39397</strain>
    </source>
</reference>
<comment type="caution">
    <text evidence="9">The sequence shown here is derived from an EMBL/GenBank/DDBJ whole genome shotgun (WGS) entry which is preliminary data.</text>
</comment>
<keyword evidence="2 6" id="KW-0808">Transferase</keyword>
<feature type="domain" description="Hexokinase N-terminal" evidence="7">
    <location>
        <begin position="16"/>
        <end position="213"/>
    </location>
</feature>
<dbReference type="PRINTS" id="PR00475">
    <property type="entry name" value="HEXOKINASE"/>
</dbReference>
<organism evidence="9 10">
    <name type="scientific">Neodothiora populina</name>
    <dbReference type="NCBI Taxonomy" id="2781224"/>
    <lineage>
        <taxon>Eukaryota</taxon>
        <taxon>Fungi</taxon>
        <taxon>Dikarya</taxon>
        <taxon>Ascomycota</taxon>
        <taxon>Pezizomycotina</taxon>
        <taxon>Dothideomycetes</taxon>
        <taxon>Dothideomycetidae</taxon>
        <taxon>Dothideales</taxon>
        <taxon>Dothioraceae</taxon>
        <taxon>Neodothiora</taxon>
    </lineage>
</organism>
<evidence type="ECO:0000313" key="10">
    <source>
        <dbReference type="Proteomes" id="UP001562354"/>
    </source>
</evidence>
<evidence type="ECO:0000256" key="6">
    <source>
        <dbReference type="RuleBase" id="RU362007"/>
    </source>
</evidence>